<keyword evidence="1" id="KW-0732">Signal</keyword>
<feature type="signal peptide" evidence="1">
    <location>
        <begin position="1"/>
        <end position="21"/>
    </location>
</feature>
<proteinExistence type="predicted"/>
<accession>A0A914AQG4</accession>
<evidence type="ECO:0000313" key="3">
    <source>
        <dbReference type="Proteomes" id="UP000887568"/>
    </source>
</evidence>
<dbReference type="Proteomes" id="UP000887568">
    <property type="component" value="Unplaced"/>
</dbReference>
<feature type="chain" id="PRO_5036965253" evidence="1">
    <location>
        <begin position="22"/>
        <end position="167"/>
    </location>
</feature>
<dbReference type="AlphaFoldDB" id="A0A914AQG4"/>
<name>A0A914AQG4_PATMI</name>
<sequence length="167" mass="18740">MFRPVAVCLALCLVAVGVVHGDQSDDLRLRELLTRYLEKTTESKRTPYLDVCLRQKSGLNCHDMTCYSEWVAKPEDEQTLGSKFSAHATVWGSSYTLSATRDYQPLGDKKETITNAAGKTIVLDFRDKSRAAKVTFTLGSDGKPASVCYYMEYKPRGKVFFSQEYIG</sequence>
<reference evidence="2" key="1">
    <citation type="submission" date="2022-11" db="UniProtKB">
        <authorList>
            <consortium name="EnsemblMetazoa"/>
        </authorList>
    </citation>
    <scope>IDENTIFICATION</scope>
</reference>
<keyword evidence="3" id="KW-1185">Reference proteome</keyword>
<dbReference type="GeneID" id="119735811"/>
<protein>
    <submittedName>
        <fullName evidence="2">Uncharacterized protein</fullName>
    </submittedName>
</protein>
<evidence type="ECO:0000313" key="2">
    <source>
        <dbReference type="EnsemblMetazoa" id="XP_038065679.1"/>
    </source>
</evidence>
<evidence type="ECO:0000256" key="1">
    <source>
        <dbReference type="SAM" id="SignalP"/>
    </source>
</evidence>
<dbReference type="RefSeq" id="XP_038065679.1">
    <property type="nucleotide sequence ID" value="XM_038209751.1"/>
</dbReference>
<organism evidence="2 3">
    <name type="scientific">Patiria miniata</name>
    <name type="common">Bat star</name>
    <name type="synonym">Asterina miniata</name>
    <dbReference type="NCBI Taxonomy" id="46514"/>
    <lineage>
        <taxon>Eukaryota</taxon>
        <taxon>Metazoa</taxon>
        <taxon>Echinodermata</taxon>
        <taxon>Eleutherozoa</taxon>
        <taxon>Asterozoa</taxon>
        <taxon>Asteroidea</taxon>
        <taxon>Valvatacea</taxon>
        <taxon>Valvatida</taxon>
        <taxon>Asterinidae</taxon>
        <taxon>Patiria</taxon>
    </lineage>
</organism>
<dbReference type="EnsemblMetazoa" id="XM_038209751.1">
    <property type="protein sequence ID" value="XP_038065679.1"/>
    <property type="gene ID" value="LOC119735811"/>
</dbReference>